<dbReference type="Gene3D" id="6.10.30.30">
    <property type="match status" value="1"/>
</dbReference>
<evidence type="ECO:0000259" key="3">
    <source>
        <dbReference type="PROSITE" id="PS51231"/>
    </source>
</evidence>
<dbReference type="Gene3D" id="1.25.10.10">
    <property type="entry name" value="Leucine-rich Repeat Variant"/>
    <property type="match status" value="1"/>
</dbReference>
<dbReference type="SUPFAM" id="SSF101447">
    <property type="entry name" value="Formin homology 2 domain (FH2 domain)"/>
    <property type="match status" value="1"/>
</dbReference>
<feature type="region of interest" description="Disordered" evidence="2">
    <location>
        <begin position="17"/>
        <end position="37"/>
    </location>
</feature>
<dbReference type="InterPro" id="IPR010472">
    <property type="entry name" value="FH3_dom"/>
</dbReference>
<dbReference type="Gene3D" id="1.10.238.150">
    <property type="entry name" value="Formin, FH3 diaphanous domain"/>
    <property type="match status" value="1"/>
</dbReference>
<feature type="compositionally biased region" description="Pro residues" evidence="2">
    <location>
        <begin position="598"/>
        <end position="690"/>
    </location>
</feature>
<dbReference type="SMART" id="SM01140">
    <property type="entry name" value="Drf_GBD"/>
    <property type="match status" value="1"/>
</dbReference>
<dbReference type="Proteomes" id="UP000663879">
    <property type="component" value="Unassembled WGS sequence"/>
</dbReference>
<dbReference type="GO" id="GO:0005884">
    <property type="term" value="C:actin filament"/>
    <property type="evidence" value="ECO:0007669"/>
    <property type="project" value="TreeGrafter"/>
</dbReference>
<feature type="region of interest" description="Disordered" evidence="2">
    <location>
        <begin position="1145"/>
        <end position="1164"/>
    </location>
</feature>
<organism evidence="6 7">
    <name type="scientific">Brachionus calyciflorus</name>
    <dbReference type="NCBI Taxonomy" id="104777"/>
    <lineage>
        <taxon>Eukaryota</taxon>
        <taxon>Metazoa</taxon>
        <taxon>Spiralia</taxon>
        <taxon>Gnathifera</taxon>
        <taxon>Rotifera</taxon>
        <taxon>Eurotatoria</taxon>
        <taxon>Monogononta</taxon>
        <taxon>Pseudotrocha</taxon>
        <taxon>Ploima</taxon>
        <taxon>Brachionidae</taxon>
        <taxon>Brachionus</taxon>
    </lineage>
</organism>
<comment type="caution">
    <text evidence="6">The sequence shown here is derived from an EMBL/GenBank/DDBJ whole genome shotgun (WGS) entry which is preliminary data.</text>
</comment>
<feature type="domain" description="FH2" evidence="5">
    <location>
        <begin position="698"/>
        <end position="1101"/>
    </location>
</feature>
<reference evidence="6" key="1">
    <citation type="submission" date="2021-02" db="EMBL/GenBank/DDBJ databases">
        <authorList>
            <person name="Nowell W R."/>
        </authorList>
    </citation>
    <scope>NUCLEOTIDE SEQUENCE</scope>
    <source>
        <strain evidence="6">Ploen Becks lab</strain>
    </source>
</reference>
<dbReference type="InterPro" id="IPR051412">
    <property type="entry name" value="Formin_Homology_Diaphanous_sf"/>
</dbReference>
<evidence type="ECO:0000259" key="4">
    <source>
        <dbReference type="PROSITE" id="PS51232"/>
    </source>
</evidence>
<evidence type="ECO:0000313" key="7">
    <source>
        <dbReference type="Proteomes" id="UP000663879"/>
    </source>
</evidence>
<feature type="coiled-coil region" evidence="1">
    <location>
        <begin position="135"/>
        <end position="173"/>
    </location>
</feature>
<dbReference type="InterPro" id="IPR011989">
    <property type="entry name" value="ARM-like"/>
</dbReference>
<feature type="coiled-coil region" evidence="1">
    <location>
        <begin position="535"/>
        <end position="576"/>
    </location>
</feature>
<dbReference type="AlphaFoldDB" id="A0A813MAC2"/>
<evidence type="ECO:0000256" key="2">
    <source>
        <dbReference type="SAM" id="MobiDB-lite"/>
    </source>
</evidence>
<feature type="region of interest" description="Disordered" evidence="2">
    <location>
        <begin position="594"/>
        <end position="692"/>
    </location>
</feature>
<dbReference type="PROSITE" id="PS51444">
    <property type="entry name" value="FH2"/>
    <property type="match status" value="1"/>
</dbReference>
<dbReference type="GO" id="GO:0003779">
    <property type="term" value="F:actin binding"/>
    <property type="evidence" value="ECO:0007669"/>
    <property type="project" value="InterPro"/>
</dbReference>
<dbReference type="GO" id="GO:0031267">
    <property type="term" value="F:small GTPase binding"/>
    <property type="evidence" value="ECO:0007669"/>
    <property type="project" value="InterPro"/>
</dbReference>
<gene>
    <name evidence="6" type="ORF">OXX778_LOCUS1881</name>
</gene>
<evidence type="ECO:0000259" key="5">
    <source>
        <dbReference type="PROSITE" id="PS51444"/>
    </source>
</evidence>
<feature type="region of interest" description="Disordered" evidence="2">
    <location>
        <begin position="1098"/>
        <end position="1129"/>
    </location>
</feature>
<dbReference type="InterPro" id="IPR014767">
    <property type="entry name" value="DAD_dom"/>
</dbReference>
<dbReference type="PROSITE" id="PS51232">
    <property type="entry name" value="GBD_FH3"/>
    <property type="match status" value="1"/>
</dbReference>
<feature type="domain" description="GBD/FH3" evidence="4">
    <location>
        <begin position="90"/>
        <end position="499"/>
    </location>
</feature>
<sequence length="1187" mass="134824">MSKEPFKSFINKVGTFRSKKNVPNQRPSASDLRFSDTNDENMFKLDENSSALHDSDLDTTSKSFSSANNISFRSSVQTLAASHLPNLNIYDQMTQDQINEEFEKSILTLNLKSDKDIEKMRSLPLESKKSLLINMRKNENEMDDKATNMANALREAVRNSKNLKENLKQLHKVIKRISVCIASKPVSWLEEFNQASGFQALQEIITDYKTKYSILYNNSNGSQYYNSNFLTGTLLPGSQNTYNSNEFKDKDTQLSKEIRFECMKTLKSFVNTSYGISVVLESKPTLMAIATAIDCNDTPTMNVACSLLAVLAVLDQEKVLAAITESAKFTGNHRFYSIVKGLTINEDKELKISSMILINALICNADSLDFKIHLRSDFNKCGLSSAIDSLKVKYGSLDESLEKESDKLMKQIAIFESHAQDNFEKMDNYFDNIVGFWEDPKTCFEYLYNSIKDSPVECCLLSILQHLLLIRDDMHVKYSYFRLIEECVARIALHRDGRDPDFKYGPKFDFDIDSMLKALKDASQSDLSDQSGRMSNADSKKLENAISEKQELEAKCHTLDTKLKCTEDALNQLKQKVPNEVASEIEAMLAKRLNELSSPPPPPPPPPMLAPLGGPPPPPPPPPMIGFGGPPPPPPLMGGPPPPPPPPMMGFGGPPPPPPPMGGPPPPPPMMGGPPPPPSLQRGPPPPPLNALPFGMKEKKKFSVDQPLKRINWSKIQTTRLKENSFWVKANEEKFATDDVIKILLENFSTKPAKSKVLDSKNSTEPTLKKKATAKELKYLDDKQAQNLSILLKSFKADPQDIYKWLIECDLDRLTQNSLEQLEKFLPEDKILVKYQELKENIDDLDPSEKFLVIISQIKGLRKRIRSLIFKCKFPEQQDEIRVDLVAGTQACIDVRNSEKFQKLLEVFLLVGNFLNSGSNSLEGSIGFDMKYLPKFYGTKANDNKRTLLHLVSQIISDKHPQIENFYDDFKAFLEQASKIDASVIQKNLSEMKTSINNSDLDLKSFKNKCDHNDKYLEIMESFLKDARNRYETLECMFNKMNDSYKDLAEFYVFEITKYPLGEFFTDLKTFCNQFEQCIEENMKYKETEEKIRRAEEERINREKEKQARKAQKEKLIQSTTNRGDGDTGVMDNLLEALQSGKLFEATNPNTNGPGRRRPMRRDHNLMADFRRTMHKQSPRAVLQEVQ</sequence>
<dbReference type="OrthoDB" id="1104827at2759"/>
<dbReference type="EMBL" id="CAJNOC010000132">
    <property type="protein sequence ID" value="CAF0717935.1"/>
    <property type="molecule type" value="Genomic_DNA"/>
</dbReference>
<feature type="domain" description="DAD" evidence="3">
    <location>
        <begin position="1126"/>
        <end position="1163"/>
    </location>
</feature>
<dbReference type="InterPro" id="IPR016024">
    <property type="entry name" value="ARM-type_fold"/>
</dbReference>
<evidence type="ECO:0000256" key="1">
    <source>
        <dbReference type="SAM" id="Coils"/>
    </source>
</evidence>
<dbReference type="InterPro" id="IPR042201">
    <property type="entry name" value="FH2_Formin_sf"/>
</dbReference>
<dbReference type="Pfam" id="PF06367">
    <property type="entry name" value="Drf_FH3"/>
    <property type="match status" value="1"/>
</dbReference>
<dbReference type="PANTHER" id="PTHR45691">
    <property type="entry name" value="PROTEIN DIAPHANOUS"/>
    <property type="match status" value="1"/>
</dbReference>
<evidence type="ECO:0000313" key="6">
    <source>
        <dbReference type="EMBL" id="CAF0717935.1"/>
    </source>
</evidence>
<keyword evidence="1" id="KW-0175">Coiled coil</keyword>
<dbReference type="Pfam" id="PF02181">
    <property type="entry name" value="FH2"/>
    <property type="match status" value="1"/>
</dbReference>
<dbReference type="InterPro" id="IPR014768">
    <property type="entry name" value="GBD/FH3_dom"/>
</dbReference>
<dbReference type="SUPFAM" id="SSF48371">
    <property type="entry name" value="ARM repeat"/>
    <property type="match status" value="1"/>
</dbReference>
<name>A0A813MAC2_9BILA</name>
<protein>
    <submittedName>
        <fullName evidence="6">Uncharacterized protein</fullName>
    </submittedName>
</protein>
<dbReference type="PANTHER" id="PTHR45691:SF1">
    <property type="entry name" value="FH2 DOMAIN-CONTAINING PROTEIN 1-RELATED"/>
    <property type="match status" value="1"/>
</dbReference>
<dbReference type="PROSITE" id="PS51231">
    <property type="entry name" value="DAD"/>
    <property type="match status" value="1"/>
</dbReference>
<proteinExistence type="predicted"/>
<dbReference type="Gene3D" id="1.20.58.2220">
    <property type="entry name" value="Formin, FH2 domain"/>
    <property type="match status" value="1"/>
</dbReference>
<dbReference type="GO" id="GO:0030041">
    <property type="term" value="P:actin filament polymerization"/>
    <property type="evidence" value="ECO:0007669"/>
    <property type="project" value="TreeGrafter"/>
</dbReference>
<dbReference type="SMART" id="SM01139">
    <property type="entry name" value="Drf_FH3"/>
    <property type="match status" value="1"/>
</dbReference>
<dbReference type="Gene3D" id="1.20.58.630">
    <property type="match status" value="1"/>
</dbReference>
<dbReference type="SMART" id="SM00498">
    <property type="entry name" value="FH2"/>
    <property type="match status" value="1"/>
</dbReference>
<keyword evidence="7" id="KW-1185">Reference proteome</keyword>
<dbReference type="InterPro" id="IPR015425">
    <property type="entry name" value="FH2_Formin"/>
</dbReference>
<dbReference type="Pfam" id="PF06371">
    <property type="entry name" value="Drf_GBD"/>
    <property type="match status" value="1"/>
</dbReference>
<dbReference type="InterPro" id="IPR010473">
    <property type="entry name" value="GTPase-bd"/>
</dbReference>
<accession>A0A813MAC2</accession>
<feature type="compositionally biased region" description="Basic and acidic residues" evidence="2">
    <location>
        <begin position="1098"/>
        <end position="1116"/>
    </location>
</feature>
<dbReference type="SUPFAM" id="SSF81995">
    <property type="entry name" value="beta-sandwich domain of Sec23/24"/>
    <property type="match status" value="1"/>
</dbReference>